<keyword evidence="2" id="KW-0121">Carboxypeptidase</keyword>
<dbReference type="Gene3D" id="3.30.1380.10">
    <property type="match status" value="1"/>
</dbReference>
<name>A0A951QR55_9CYAN</name>
<accession>A0A951QR55</accession>
<feature type="domain" description="D-alanyl-D-alanine carboxypeptidase-like core" evidence="1">
    <location>
        <begin position="159"/>
        <end position="245"/>
    </location>
</feature>
<dbReference type="InterPro" id="IPR003709">
    <property type="entry name" value="VanY-like_core_dom"/>
</dbReference>
<keyword evidence="2" id="KW-0645">Protease</keyword>
<evidence type="ECO:0000313" key="3">
    <source>
        <dbReference type="Proteomes" id="UP000729701"/>
    </source>
</evidence>
<sequence length="288" mass="31485">MKRILRKAAFFAIVVFIAFTLVASNGITQRKLATIAQTPNGCLMLSSSRVPTTCTNNSNPLSSPSSVSPLLPDLKLPEDKRFLAIVASKLPTIPQPGSLEYILLNAYGAVFANQQPEIKLPQKVILASSQETSSFQATLTMGKVDGTSNCLLQKAAAEGLNQAKALTGISLRSGYGASDCTRSFETNLRFWRKYANNQTLDQVRQGKETKILGIVAPPGASQHLWGLAVDLSLSSQSQRQALNRNGWFQTVENDVPHWTYVGLTEDKLPLFGFKNKVVRGITYWLTPL</sequence>
<reference evidence="2" key="2">
    <citation type="journal article" date="2022" name="Microbiol. Resour. Announc.">
        <title>Metagenome Sequencing to Explore Phylogenomics of Terrestrial Cyanobacteria.</title>
        <authorList>
            <person name="Ward R.D."/>
            <person name="Stajich J.E."/>
            <person name="Johansen J.R."/>
            <person name="Huntemann M."/>
            <person name="Clum A."/>
            <person name="Foster B."/>
            <person name="Foster B."/>
            <person name="Roux S."/>
            <person name="Palaniappan K."/>
            <person name="Varghese N."/>
            <person name="Mukherjee S."/>
            <person name="Reddy T.B.K."/>
            <person name="Daum C."/>
            <person name="Copeland A."/>
            <person name="Chen I.A."/>
            <person name="Ivanova N.N."/>
            <person name="Kyrpides N.C."/>
            <person name="Shapiro N."/>
            <person name="Eloe-Fadrosh E.A."/>
            <person name="Pietrasiak N."/>
        </authorList>
    </citation>
    <scope>NUCLEOTIDE SEQUENCE</scope>
    <source>
        <strain evidence="2">GSE-NOS-MK-12-04C</strain>
    </source>
</reference>
<organism evidence="2 3">
    <name type="scientific">Cyanomargarita calcarea GSE-NOS-MK-12-04C</name>
    <dbReference type="NCBI Taxonomy" id="2839659"/>
    <lineage>
        <taxon>Bacteria</taxon>
        <taxon>Bacillati</taxon>
        <taxon>Cyanobacteriota</taxon>
        <taxon>Cyanophyceae</taxon>
        <taxon>Nostocales</taxon>
        <taxon>Cyanomargaritaceae</taxon>
        <taxon>Cyanomargarita</taxon>
    </lineage>
</organism>
<evidence type="ECO:0000313" key="2">
    <source>
        <dbReference type="EMBL" id="MBW4670506.1"/>
    </source>
</evidence>
<dbReference type="AlphaFoldDB" id="A0A951QR55"/>
<dbReference type="Pfam" id="PF02557">
    <property type="entry name" value="VanY"/>
    <property type="match status" value="1"/>
</dbReference>
<gene>
    <name evidence="2" type="ORF">KME60_24585</name>
</gene>
<comment type="caution">
    <text evidence="2">The sequence shown here is derived from an EMBL/GenBank/DDBJ whole genome shotgun (WGS) entry which is preliminary data.</text>
</comment>
<dbReference type="EMBL" id="JAHHGZ010000032">
    <property type="protein sequence ID" value="MBW4670506.1"/>
    <property type="molecule type" value="Genomic_DNA"/>
</dbReference>
<dbReference type="GO" id="GO:0004180">
    <property type="term" value="F:carboxypeptidase activity"/>
    <property type="evidence" value="ECO:0007669"/>
    <property type="project" value="UniProtKB-KW"/>
</dbReference>
<proteinExistence type="predicted"/>
<keyword evidence="2" id="KW-0378">Hydrolase</keyword>
<evidence type="ECO:0000259" key="1">
    <source>
        <dbReference type="Pfam" id="PF02557"/>
    </source>
</evidence>
<reference evidence="2" key="1">
    <citation type="submission" date="2021-05" db="EMBL/GenBank/DDBJ databases">
        <authorList>
            <person name="Pietrasiak N."/>
            <person name="Ward R."/>
            <person name="Stajich J.E."/>
            <person name="Kurbessoian T."/>
        </authorList>
    </citation>
    <scope>NUCLEOTIDE SEQUENCE</scope>
    <source>
        <strain evidence="2">GSE-NOS-MK-12-04C</strain>
    </source>
</reference>
<protein>
    <submittedName>
        <fullName evidence="2">D-alanyl-D-alanine carboxypeptidase family protein</fullName>
    </submittedName>
</protein>
<dbReference type="Proteomes" id="UP000729701">
    <property type="component" value="Unassembled WGS sequence"/>
</dbReference>
<dbReference type="SUPFAM" id="SSF55166">
    <property type="entry name" value="Hedgehog/DD-peptidase"/>
    <property type="match status" value="1"/>
</dbReference>
<dbReference type="InterPro" id="IPR009045">
    <property type="entry name" value="Zn_M74/Hedgehog-like"/>
</dbReference>
<dbReference type="GO" id="GO:0006508">
    <property type="term" value="P:proteolysis"/>
    <property type="evidence" value="ECO:0007669"/>
    <property type="project" value="InterPro"/>
</dbReference>